<protein>
    <submittedName>
        <fullName evidence="8">Uncharacterized protein</fullName>
    </submittedName>
</protein>
<dbReference type="InterPro" id="IPR023179">
    <property type="entry name" value="GTP-bd_ortho_bundle_sf"/>
</dbReference>
<organism evidence="8 9">
    <name type="scientific">Lactarius akahatsu</name>
    <dbReference type="NCBI Taxonomy" id="416441"/>
    <lineage>
        <taxon>Eukaryota</taxon>
        <taxon>Fungi</taxon>
        <taxon>Dikarya</taxon>
        <taxon>Basidiomycota</taxon>
        <taxon>Agaricomycotina</taxon>
        <taxon>Agaricomycetes</taxon>
        <taxon>Russulales</taxon>
        <taxon>Russulaceae</taxon>
        <taxon>Lactarius</taxon>
    </lineage>
</organism>
<comment type="caution">
    <text evidence="8">The sequence shown here is derived from an EMBL/GenBank/DDBJ whole genome shotgun (WGS) entry which is preliminary data.</text>
</comment>
<dbReference type="GO" id="GO:0005730">
    <property type="term" value="C:nucleolus"/>
    <property type="evidence" value="ECO:0007669"/>
    <property type="project" value="TreeGrafter"/>
</dbReference>
<feature type="domain" description="Guanine nucleotide-binding protein-like 3 N-terminal" evidence="7">
    <location>
        <begin position="15"/>
        <end position="89"/>
    </location>
</feature>
<dbReference type="Proteomes" id="UP001201163">
    <property type="component" value="Unassembled WGS sequence"/>
</dbReference>
<dbReference type="InterPro" id="IPR050755">
    <property type="entry name" value="TRAFAC_YlqF/YawG_RiboMat"/>
</dbReference>
<dbReference type="Pfam" id="PF08701">
    <property type="entry name" value="GN3L_Grn1"/>
    <property type="match status" value="1"/>
</dbReference>
<proteinExistence type="predicted"/>
<feature type="compositionally biased region" description="Acidic residues" evidence="5">
    <location>
        <begin position="530"/>
        <end position="539"/>
    </location>
</feature>
<dbReference type="InterPro" id="IPR027417">
    <property type="entry name" value="P-loop_NTPase"/>
</dbReference>
<dbReference type="PANTHER" id="PTHR11089:SF30">
    <property type="entry name" value="GUANINE NUCLEOTIDE-BINDING PROTEIN-LIKE 3 HOMOLOG"/>
    <property type="match status" value="1"/>
</dbReference>
<feature type="region of interest" description="Disordered" evidence="5">
    <location>
        <begin position="524"/>
        <end position="661"/>
    </location>
</feature>
<evidence type="ECO:0000256" key="4">
    <source>
        <dbReference type="ARBA" id="ARBA00023242"/>
    </source>
</evidence>
<evidence type="ECO:0000259" key="7">
    <source>
        <dbReference type="Pfam" id="PF08701"/>
    </source>
</evidence>
<evidence type="ECO:0000256" key="5">
    <source>
        <dbReference type="SAM" id="MobiDB-lite"/>
    </source>
</evidence>
<dbReference type="SUPFAM" id="SSF52540">
    <property type="entry name" value="P-loop containing nucleoside triphosphate hydrolases"/>
    <property type="match status" value="1"/>
</dbReference>
<dbReference type="AlphaFoldDB" id="A0AAD4LPM3"/>
<dbReference type="EMBL" id="JAKELL010000004">
    <property type="protein sequence ID" value="KAH8999424.1"/>
    <property type="molecule type" value="Genomic_DNA"/>
</dbReference>
<keyword evidence="4" id="KW-0539">Nucleus</keyword>
<evidence type="ECO:0000313" key="9">
    <source>
        <dbReference type="Proteomes" id="UP001201163"/>
    </source>
</evidence>
<evidence type="ECO:0000256" key="1">
    <source>
        <dbReference type="ARBA" id="ARBA00004123"/>
    </source>
</evidence>
<feature type="compositionally biased region" description="Basic and acidic residues" evidence="5">
    <location>
        <begin position="247"/>
        <end position="259"/>
    </location>
</feature>
<feature type="domain" description="G" evidence="6">
    <location>
        <begin position="286"/>
        <end position="371"/>
    </location>
</feature>
<evidence type="ECO:0000259" key="6">
    <source>
        <dbReference type="Pfam" id="PF01926"/>
    </source>
</evidence>
<evidence type="ECO:0000313" key="8">
    <source>
        <dbReference type="EMBL" id="KAH8999424.1"/>
    </source>
</evidence>
<evidence type="ECO:0000256" key="2">
    <source>
        <dbReference type="ARBA" id="ARBA00022741"/>
    </source>
</evidence>
<dbReference type="Gene3D" id="1.10.1580.10">
    <property type="match status" value="1"/>
</dbReference>
<reference evidence="8" key="1">
    <citation type="submission" date="2022-01" db="EMBL/GenBank/DDBJ databases">
        <title>Comparative genomics reveals a dynamic genome evolution in the ectomycorrhizal milk-cap (Lactarius) mushrooms.</title>
        <authorList>
            <consortium name="DOE Joint Genome Institute"/>
            <person name="Lebreton A."/>
            <person name="Tang N."/>
            <person name="Kuo A."/>
            <person name="LaButti K."/>
            <person name="Drula E."/>
            <person name="Barry K."/>
            <person name="Clum A."/>
            <person name="Lipzen A."/>
            <person name="Mousain D."/>
            <person name="Ng V."/>
            <person name="Wang R."/>
            <person name="Wang X."/>
            <person name="Dai Y."/>
            <person name="Henrissat B."/>
            <person name="Grigoriev I.V."/>
            <person name="Guerin-Laguette A."/>
            <person name="Yu F."/>
            <person name="Martin F.M."/>
        </authorList>
    </citation>
    <scope>NUCLEOTIDE SEQUENCE</scope>
    <source>
        <strain evidence="8">QP</strain>
    </source>
</reference>
<feature type="region of interest" description="Disordered" evidence="5">
    <location>
        <begin position="673"/>
        <end position="748"/>
    </location>
</feature>
<feature type="region of interest" description="Disordered" evidence="5">
    <location>
        <begin position="77"/>
        <end position="150"/>
    </location>
</feature>
<feature type="region of interest" description="Disordered" evidence="5">
    <location>
        <begin position="1"/>
        <end position="56"/>
    </location>
</feature>
<comment type="subcellular location">
    <subcellularLocation>
        <location evidence="1">Nucleus</location>
    </subcellularLocation>
</comment>
<evidence type="ECO:0000256" key="3">
    <source>
        <dbReference type="ARBA" id="ARBA00023134"/>
    </source>
</evidence>
<feature type="compositionally biased region" description="Acidic residues" evidence="5">
    <location>
        <begin position="562"/>
        <end position="583"/>
    </location>
</feature>
<gene>
    <name evidence="8" type="ORF">EDB92DRAFT_1834090</name>
</gene>
<keyword evidence="9" id="KW-1185">Reference proteome</keyword>
<keyword evidence="2" id="KW-0547">Nucleotide-binding</keyword>
<feature type="compositionally biased region" description="Low complexity" evidence="5">
    <location>
        <begin position="696"/>
        <end position="705"/>
    </location>
</feature>
<dbReference type="InterPro" id="IPR006073">
    <property type="entry name" value="GTP-bd"/>
</dbReference>
<sequence>MPRIRKRTSRRGTTAQRAKIQGKVAESRKKAKKAAKRDVTWKSKKSKDPGIPNNFPYKDQILAEIAEERRLALEAKARRKEEKKALRAQQKNAALGADGEHGSDDEENAEDKGGGFDGVATFDARAKAPPSTFKKSAGGAHGAASTTEDGVPPLLMNPELPHLAAVLDKADVVIEILDARDPLAHRSKALEAQVSLKEGRRLLLVLNKIDGCPRESTAAWAAHLRAEHPTLLFRAASSFLPPTVKYDPTKGKGKEKEPSDDAWGLDGMNTLLGRWAHEKAGDGPLHVAVVGLTNSGKSAFVNSLARRTTLDVYAPSSSTHNSPTTTPHALEVTLELDGKPVVFIDTPGLAWQPSEDASPEDKVRHRAQDVLLRNKGRIDHLKDPIPAVSYIVSRAETEDLMVHYCLPAFARGDADAFLMGVARANALVKKGGDPDLVGAARLVLRDWSTGKLPRYAVPPPIIAQQADGDPTVATIYADDDALLERLVPRKELRRSRDVVRLSSGQVDERALAFEAPWFGSSAAAAAAGSESDEDGEMEASDSGLASDGDENAESDAQASVRDEEDGDGGGDGSDDDPDAIEADDTWHVDDGDGNEDDGATTTARSSPARKRKLPPSTKRPVDPARPTKKVAFAATVASLNGAAKTSSKGRSALRQAPASAKIVSARAAASIVTAADEKLTTGPTSKKNGSKKSKIALARAPPAAAQSTVRRSGPIKPAANAPTAVQKRKSQAGAAASEEGAYDFSKFF</sequence>
<dbReference type="InterPro" id="IPR014813">
    <property type="entry name" value="Gnl3_N_dom"/>
</dbReference>
<keyword evidence="3" id="KW-0342">GTP-binding</keyword>
<feature type="region of interest" description="Disordered" evidence="5">
    <location>
        <begin position="244"/>
        <end position="263"/>
    </location>
</feature>
<feature type="compositionally biased region" description="Basic residues" evidence="5">
    <location>
        <begin position="1"/>
        <end position="10"/>
    </location>
</feature>
<dbReference type="PANTHER" id="PTHR11089">
    <property type="entry name" value="GTP-BINDING PROTEIN-RELATED"/>
    <property type="match status" value="1"/>
</dbReference>
<dbReference type="Gene3D" id="3.40.50.300">
    <property type="entry name" value="P-loop containing nucleotide triphosphate hydrolases"/>
    <property type="match status" value="1"/>
</dbReference>
<name>A0AAD4LPM3_9AGAM</name>
<dbReference type="GO" id="GO:0005525">
    <property type="term" value="F:GTP binding"/>
    <property type="evidence" value="ECO:0007669"/>
    <property type="project" value="UniProtKB-KW"/>
</dbReference>
<dbReference type="Pfam" id="PF01926">
    <property type="entry name" value="MMR_HSR1"/>
    <property type="match status" value="1"/>
</dbReference>
<accession>A0AAD4LPM3</accession>